<comment type="caution">
    <text evidence="1">The sequence shown here is derived from an EMBL/GenBank/DDBJ whole genome shotgun (WGS) entry which is preliminary data.</text>
</comment>
<protein>
    <submittedName>
        <fullName evidence="1">Uncharacterized protein</fullName>
    </submittedName>
</protein>
<reference evidence="1" key="3">
    <citation type="submission" date="2023-05" db="EMBL/GenBank/DDBJ databases">
        <authorList>
            <person name="Smith C.H."/>
        </authorList>
    </citation>
    <scope>NUCLEOTIDE SEQUENCE</scope>
    <source>
        <strain evidence="1">CHS0354</strain>
        <tissue evidence="1">Mantle</tissue>
    </source>
</reference>
<feature type="non-terminal residue" evidence="1">
    <location>
        <position position="57"/>
    </location>
</feature>
<accession>A0AAE0TEW1</accession>
<name>A0AAE0TEW1_9BIVA</name>
<dbReference type="AlphaFoldDB" id="A0AAE0TEW1"/>
<sequence>MKIIGNEILWNQRKKEHTLASPNKPGVTSPHGTHMVGPILEPLVHKVSQLVTVWQSD</sequence>
<gene>
    <name evidence="1" type="ORF">CHS0354_033813</name>
</gene>
<reference evidence="1" key="1">
    <citation type="journal article" date="2021" name="Genome Biol. Evol.">
        <title>A High-Quality Reference Genome for a Parasitic Bivalve with Doubly Uniparental Inheritance (Bivalvia: Unionida).</title>
        <authorList>
            <person name="Smith C.H."/>
        </authorList>
    </citation>
    <scope>NUCLEOTIDE SEQUENCE</scope>
    <source>
        <strain evidence="1">CHS0354</strain>
    </source>
</reference>
<evidence type="ECO:0000313" key="2">
    <source>
        <dbReference type="Proteomes" id="UP001195483"/>
    </source>
</evidence>
<evidence type="ECO:0000313" key="1">
    <source>
        <dbReference type="EMBL" id="KAK3608689.1"/>
    </source>
</evidence>
<dbReference type="EMBL" id="JAEAOA010001974">
    <property type="protein sequence ID" value="KAK3608689.1"/>
    <property type="molecule type" value="Genomic_DNA"/>
</dbReference>
<keyword evidence="2" id="KW-1185">Reference proteome</keyword>
<proteinExistence type="predicted"/>
<reference evidence="1" key="2">
    <citation type="journal article" date="2021" name="Genome Biol. Evol.">
        <title>Developing a high-quality reference genome for a parasitic bivalve with doubly uniparental inheritance (Bivalvia: Unionida).</title>
        <authorList>
            <person name="Smith C.H."/>
        </authorList>
    </citation>
    <scope>NUCLEOTIDE SEQUENCE</scope>
    <source>
        <strain evidence="1">CHS0354</strain>
        <tissue evidence="1">Mantle</tissue>
    </source>
</reference>
<dbReference type="Proteomes" id="UP001195483">
    <property type="component" value="Unassembled WGS sequence"/>
</dbReference>
<organism evidence="1 2">
    <name type="scientific">Potamilus streckersoni</name>
    <dbReference type="NCBI Taxonomy" id="2493646"/>
    <lineage>
        <taxon>Eukaryota</taxon>
        <taxon>Metazoa</taxon>
        <taxon>Spiralia</taxon>
        <taxon>Lophotrochozoa</taxon>
        <taxon>Mollusca</taxon>
        <taxon>Bivalvia</taxon>
        <taxon>Autobranchia</taxon>
        <taxon>Heteroconchia</taxon>
        <taxon>Palaeoheterodonta</taxon>
        <taxon>Unionida</taxon>
        <taxon>Unionoidea</taxon>
        <taxon>Unionidae</taxon>
        <taxon>Ambleminae</taxon>
        <taxon>Lampsilini</taxon>
        <taxon>Potamilus</taxon>
    </lineage>
</organism>